<keyword evidence="1" id="KW-0812">Transmembrane</keyword>
<sequence length="98" mass="11303">MKLRFTAKGCWGYFRARTTKKRGLSVSLPTGAGVGFDMSTRIRVSLWLIAMRYVYSIDMLVACVYEMVFYRHDSLLRECTTFHAGLVFVSSRFRRCGV</sequence>
<gene>
    <name evidence="2" type="ORF">NDDWPVAN_CDS0101</name>
</gene>
<reference evidence="2" key="1">
    <citation type="submission" date="2024-05" db="EMBL/GenBank/DDBJ databases">
        <authorList>
            <person name="Mugo M.M."/>
            <person name="Musyoki A.M."/>
            <person name="Makumi A.M."/>
            <person name="Mutai I."/>
            <person name="Drechsel O."/>
            <person name="Kering K.K."/>
            <person name="Muturi P."/>
            <person name="Mbae C.K."/>
            <person name="Kariuki S.M."/>
        </authorList>
    </citation>
    <scope>NUCLEOTIDE SEQUENCE</scope>
</reference>
<evidence type="ECO:0000313" key="2">
    <source>
        <dbReference type="EMBL" id="XCH40227.1"/>
    </source>
</evidence>
<dbReference type="EMBL" id="PP856721">
    <property type="protein sequence ID" value="XCH40227.1"/>
    <property type="molecule type" value="Genomic_DNA"/>
</dbReference>
<keyword evidence="1" id="KW-1133">Transmembrane helix</keyword>
<proteinExistence type="predicted"/>
<organism evidence="2">
    <name type="scientific">Salmonella phage vB_SEnST11_KE22</name>
    <dbReference type="NCBI Taxonomy" id="3161173"/>
    <lineage>
        <taxon>Viruses</taxon>
        <taxon>Duplodnaviria</taxon>
        <taxon>Heunggongvirae</taxon>
        <taxon>Uroviricota</taxon>
        <taxon>Caudoviricetes</taxon>
        <taxon>Vequintavirinae</taxon>
        <taxon>Seunavirus</taxon>
    </lineage>
</organism>
<protein>
    <submittedName>
        <fullName evidence="2">Uncharacterized protein</fullName>
    </submittedName>
</protein>
<name>A0AAU8GE20_9CAUD</name>
<feature type="transmembrane region" description="Helical" evidence="1">
    <location>
        <begin position="46"/>
        <end position="68"/>
    </location>
</feature>
<keyword evidence="1" id="KW-0472">Membrane</keyword>
<evidence type="ECO:0000256" key="1">
    <source>
        <dbReference type="SAM" id="Phobius"/>
    </source>
</evidence>
<accession>A0AAU8GE20</accession>